<accession>A0A1R1PH93</accession>
<evidence type="ECO:0000313" key="2">
    <source>
        <dbReference type="Proteomes" id="UP000188320"/>
    </source>
</evidence>
<organism evidence="1 2">
    <name type="scientific">Zancudomyces culisetae</name>
    <name type="common">Gut fungus</name>
    <name type="synonym">Smittium culisetae</name>
    <dbReference type="NCBI Taxonomy" id="1213189"/>
    <lineage>
        <taxon>Eukaryota</taxon>
        <taxon>Fungi</taxon>
        <taxon>Fungi incertae sedis</taxon>
        <taxon>Zoopagomycota</taxon>
        <taxon>Kickxellomycotina</taxon>
        <taxon>Harpellomycetes</taxon>
        <taxon>Harpellales</taxon>
        <taxon>Legeriomycetaceae</taxon>
        <taxon>Zancudomyces</taxon>
    </lineage>
</organism>
<reference evidence="2" key="1">
    <citation type="submission" date="2017-01" db="EMBL/GenBank/DDBJ databases">
        <authorList>
            <person name="Wang Y."/>
            <person name="White M."/>
            <person name="Kvist S."/>
            <person name="Moncalvo J.-M."/>
        </authorList>
    </citation>
    <scope>NUCLEOTIDE SEQUENCE [LARGE SCALE GENOMIC DNA]</scope>
    <source>
        <strain evidence="2">COL-18-3</strain>
    </source>
</reference>
<evidence type="ECO:0000313" key="1">
    <source>
        <dbReference type="EMBL" id="OMH80344.1"/>
    </source>
</evidence>
<sequence>MFGGSNAAKALFLLFNAIGTLSSAGFILPYKAKTLSTFSKRELPNGISGLPIPRCALTEFLASSEWDAMKLFGCTDTSCVSSYIQTIGDRGKSLVYECTGGTTSMSTSSARILEFARRGLNLNNRVYTPYYQNGPRFQFKGQRNFYEDFQSKSLFDATMHDSDHYSEYRVFMSILALSAYHSCDDVKGAFRVYYDDHRARITTSAQWA</sequence>
<dbReference type="Proteomes" id="UP000188320">
    <property type="component" value="Unassembled WGS sequence"/>
</dbReference>
<comment type="caution">
    <text evidence="1">The sequence shown here is derived from an EMBL/GenBank/DDBJ whole genome shotgun (WGS) entry which is preliminary data.</text>
</comment>
<name>A0A1R1PH93_ZANCU</name>
<gene>
    <name evidence="1" type="ORF">AX774_g6222</name>
</gene>
<dbReference type="AlphaFoldDB" id="A0A1R1PH93"/>
<dbReference type="EMBL" id="LSSK01001218">
    <property type="protein sequence ID" value="OMH80344.1"/>
    <property type="molecule type" value="Genomic_DNA"/>
</dbReference>
<protein>
    <submittedName>
        <fullName evidence="1">Uncharacterized protein</fullName>
    </submittedName>
</protein>
<keyword evidence="2" id="KW-1185">Reference proteome</keyword>
<proteinExistence type="predicted"/>